<dbReference type="KEGG" id="bmeg:BG04_611"/>
<dbReference type="HOGENOM" id="CLU_132548_2_1_9"/>
<evidence type="ECO:0000313" key="3">
    <source>
        <dbReference type="Proteomes" id="UP000031829"/>
    </source>
</evidence>
<evidence type="ECO:0000313" key="2">
    <source>
        <dbReference type="EMBL" id="AJI22083.1"/>
    </source>
</evidence>
<accession>A0A0B6AN85</accession>
<sequence length="129" mass="14268">MKEEITKVLTMVQEGKIDAEKGSELIQVLKEKEETGNKLLKKPNAYLDKTLKIRVVSTENDNVKVNLPIKLVKLVLMAGHSIAASIPQSEKYVKDIDINLIVEAIENELDGQIVDIKSANGDTVSVIIE</sequence>
<dbReference type="Pfam" id="PF22746">
    <property type="entry name" value="SHOCT-like_DUF2089-C"/>
    <property type="match status" value="1"/>
</dbReference>
<feature type="domain" description="YvlB/LiaX N-terminal" evidence="1">
    <location>
        <begin position="3"/>
        <end position="34"/>
    </location>
</feature>
<reference evidence="2 3" key="1">
    <citation type="journal article" date="2015" name="Genome Announc.">
        <title>Complete genome sequences for 35 biothreat assay-relevant bacillus species.</title>
        <authorList>
            <person name="Johnson S.L."/>
            <person name="Daligault H.E."/>
            <person name="Davenport K.W."/>
            <person name="Jaissle J."/>
            <person name="Frey K.G."/>
            <person name="Ladner J.T."/>
            <person name="Broomall S.M."/>
            <person name="Bishop-Lilly K.A."/>
            <person name="Bruce D.C."/>
            <person name="Gibbons H.S."/>
            <person name="Coyne S.R."/>
            <person name="Lo C.C."/>
            <person name="Meincke L."/>
            <person name="Munk A.C."/>
            <person name="Koroleva G.I."/>
            <person name="Rosenzweig C.N."/>
            <person name="Palacios G.F."/>
            <person name="Redden C.L."/>
            <person name="Minogue T.D."/>
            <person name="Chain P.S."/>
        </authorList>
    </citation>
    <scope>NUCLEOTIDE SEQUENCE [LARGE SCALE GENOMIC DNA]</scope>
    <source>
        <strain evidence="3">ATCC 14581 / DSM 32 / JCM 2506 / NBRC 15308 / NCIMB 9376 / NCTC 10342 / NRRL B-14308 / VKM B-512</strain>
    </source>
</reference>
<dbReference type="InterPro" id="IPR053959">
    <property type="entry name" value="YvlB/LiaX_N"/>
</dbReference>
<dbReference type="RefSeq" id="WP_016766321.1">
    <property type="nucleotide sequence ID" value="NZ_BCVB01000012.1"/>
</dbReference>
<evidence type="ECO:0000259" key="1">
    <source>
        <dbReference type="Pfam" id="PF22746"/>
    </source>
</evidence>
<protein>
    <recommendedName>
        <fullName evidence="1">YvlB/LiaX N-terminal domain-containing protein</fullName>
    </recommendedName>
</protein>
<name>A0A0B6AN85_PRIM2</name>
<dbReference type="EMBL" id="CP009920">
    <property type="protein sequence ID" value="AJI22083.1"/>
    <property type="molecule type" value="Genomic_DNA"/>
</dbReference>
<organism evidence="2 3">
    <name type="scientific">Priestia megaterium (strain ATCC 14581 / DSM 32 / CCUG 1817 / JCM 2506 / NBRC 15308 / NCIMB 9376 / NCTC 10342 / NRRL B-14308 / VKM B-512 / Ford 19)</name>
    <name type="common">Bacillus megaterium</name>
    <dbReference type="NCBI Taxonomy" id="1348623"/>
    <lineage>
        <taxon>Bacteria</taxon>
        <taxon>Bacillati</taxon>
        <taxon>Bacillota</taxon>
        <taxon>Bacilli</taxon>
        <taxon>Bacillales</taxon>
        <taxon>Bacillaceae</taxon>
        <taxon>Priestia</taxon>
    </lineage>
</organism>
<dbReference type="AlphaFoldDB" id="A0A0B6AN85"/>
<dbReference type="Proteomes" id="UP000031829">
    <property type="component" value="Chromosome"/>
</dbReference>
<proteinExistence type="predicted"/>
<gene>
    <name evidence="2" type="ORF">BG04_611</name>
</gene>
<dbReference type="GeneID" id="93644111"/>